<dbReference type="RefSeq" id="WP_125747755.1">
    <property type="nucleotide sequence ID" value="NZ_CP034367.1"/>
</dbReference>
<keyword evidence="2" id="KW-1185">Reference proteome</keyword>
<evidence type="ECO:0000313" key="1">
    <source>
        <dbReference type="EMBL" id="NPT30843.1"/>
    </source>
</evidence>
<dbReference type="EMBL" id="QDKN01000003">
    <property type="protein sequence ID" value="NPT30843.1"/>
    <property type="molecule type" value="Genomic_DNA"/>
</dbReference>
<protein>
    <submittedName>
        <fullName evidence="1">Uncharacterized protein</fullName>
    </submittedName>
</protein>
<name>A0ABX2BCZ6_9GAMM</name>
<accession>A0ABX2BCZ6</accession>
<dbReference type="Proteomes" id="UP001318401">
    <property type="component" value="Unassembled WGS sequence"/>
</dbReference>
<organism evidence="1 2">
    <name type="scientific">Vreelandella venusta</name>
    <dbReference type="NCBI Taxonomy" id="44935"/>
    <lineage>
        <taxon>Bacteria</taxon>
        <taxon>Pseudomonadati</taxon>
        <taxon>Pseudomonadota</taxon>
        <taxon>Gammaproteobacteria</taxon>
        <taxon>Oceanospirillales</taxon>
        <taxon>Halomonadaceae</taxon>
        <taxon>Vreelandella</taxon>
    </lineage>
</organism>
<proteinExistence type="predicted"/>
<sequence length="101" mass="11334">MSFGDHLNRLNEAVVNHLSDGLCTYHPANGPDVPDVPYQYDSTFEAFDKNGMGRRVRNVLLPVGLVGDFDHQRSEVTLNGKRWLCAGTLEDDGEFVRIEVQ</sequence>
<evidence type="ECO:0000313" key="2">
    <source>
        <dbReference type="Proteomes" id="UP001318401"/>
    </source>
</evidence>
<gene>
    <name evidence="1" type="ORF">DDR56_09745</name>
</gene>
<reference evidence="1 2" key="1">
    <citation type="submission" date="2018-04" db="EMBL/GenBank/DDBJ databases">
        <authorList>
            <person name="Li G."/>
            <person name="Du W."/>
            <person name="Bai Y."/>
        </authorList>
    </citation>
    <scope>NUCLEOTIDE SEQUENCE [LARGE SCALE GENOMIC DNA]</scope>
    <source>
        <strain evidence="1 2">YYYZ-3</strain>
    </source>
</reference>
<comment type="caution">
    <text evidence="1">The sequence shown here is derived from an EMBL/GenBank/DDBJ whole genome shotgun (WGS) entry which is preliminary data.</text>
</comment>